<sequence>MKLTRVFDGISIRPAEASQRAEMLAAGPLPRHPLMLLSLTSRTGTSLVACSRLRVGNSRITAGTSGLDLEDVRLDLIAR</sequence>
<accession>A0ABW0V920</accession>
<protein>
    <submittedName>
        <fullName evidence="1">Uncharacterized protein</fullName>
    </submittedName>
</protein>
<comment type="caution">
    <text evidence="1">The sequence shown here is derived from an EMBL/GenBank/DDBJ whole genome shotgun (WGS) entry which is preliminary data.</text>
</comment>
<keyword evidence="2" id="KW-1185">Reference proteome</keyword>
<name>A0ABW0V920_9ACTN</name>
<dbReference type="Proteomes" id="UP001596066">
    <property type="component" value="Unassembled WGS sequence"/>
</dbReference>
<reference evidence="2" key="1">
    <citation type="journal article" date="2019" name="Int. J. Syst. Evol. Microbiol.">
        <title>The Global Catalogue of Microorganisms (GCM) 10K type strain sequencing project: providing services to taxonomists for standard genome sequencing and annotation.</title>
        <authorList>
            <consortium name="The Broad Institute Genomics Platform"/>
            <consortium name="The Broad Institute Genome Sequencing Center for Infectious Disease"/>
            <person name="Wu L."/>
            <person name="Ma J."/>
        </authorList>
    </citation>
    <scope>NUCLEOTIDE SEQUENCE [LARGE SCALE GENOMIC DNA]</scope>
    <source>
        <strain evidence="2">CGMCC 4.1622</strain>
    </source>
</reference>
<proteinExistence type="predicted"/>
<dbReference type="RefSeq" id="WP_346141196.1">
    <property type="nucleotide sequence ID" value="NZ_BAAAUA010000003.1"/>
</dbReference>
<dbReference type="EMBL" id="JBHSOC010000008">
    <property type="protein sequence ID" value="MFC5641051.1"/>
    <property type="molecule type" value="Genomic_DNA"/>
</dbReference>
<evidence type="ECO:0000313" key="2">
    <source>
        <dbReference type="Proteomes" id="UP001596066"/>
    </source>
</evidence>
<organism evidence="1 2">
    <name type="scientific">Kitasatospora cinereorecta</name>
    <dbReference type="NCBI Taxonomy" id="285560"/>
    <lineage>
        <taxon>Bacteria</taxon>
        <taxon>Bacillati</taxon>
        <taxon>Actinomycetota</taxon>
        <taxon>Actinomycetes</taxon>
        <taxon>Kitasatosporales</taxon>
        <taxon>Streptomycetaceae</taxon>
        <taxon>Kitasatospora</taxon>
    </lineage>
</organism>
<gene>
    <name evidence="1" type="ORF">ACFPZF_06735</name>
</gene>
<evidence type="ECO:0000313" key="1">
    <source>
        <dbReference type="EMBL" id="MFC5641051.1"/>
    </source>
</evidence>